<gene>
    <name evidence="2" type="ORF">TWF481_008408</name>
</gene>
<accession>A0AAV9W707</accession>
<evidence type="ECO:0000256" key="1">
    <source>
        <dbReference type="SAM" id="MobiDB-lite"/>
    </source>
</evidence>
<feature type="compositionally biased region" description="Basic and acidic residues" evidence="1">
    <location>
        <begin position="183"/>
        <end position="192"/>
    </location>
</feature>
<dbReference type="AlphaFoldDB" id="A0AAV9W707"/>
<dbReference type="Proteomes" id="UP001370758">
    <property type="component" value="Unassembled WGS sequence"/>
</dbReference>
<protein>
    <submittedName>
        <fullName evidence="2">Uncharacterized protein</fullName>
    </submittedName>
</protein>
<sequence>MAIIGLIIALVFRYRQHRSNAKATNPPQHDSQLPPGINSTLGFNSSGNPYFHGNSSFPYTPELAPSSPTIHPHRYSGYMPGSNRAGRPQSHDTALIPARDDERPYFEGVHGTQSSMSSGGASPVSTTGAHTQPQRSANAGSPHGNSIFSGSHFLGRRGANRSWQHGEYGTRQRPAEMAASVLEEEKCGKDEDMTVVDATDSSERYGQVYPK</sequence>
<evidence type="ECO:0000313" key="3">
    <source>
        <dbReference type="Proteomes" id="UP001370758"/>
    </source>
</evidence>
<comment type="caution">
    <text evidence="2">The sequence shown here is derived from an EMBL/GenBank/DDBJ whole genome shotgun (WGS) entry which is preliminary data.</text>
</comment>
<organism evidence="2 3">
    <name type="scientific">Arthrobotrys musiformis</name>
    <dbReference type="NCBI Taxonomy" id="47236"/>
    <lineage>
        <taxon>Eukaryota</taxon>
        <taxon>Fungi</taxon>
        <taxon>Dikarya</taxon>
        <taxon>Ascomycota</taxon>
        <taxon>Pezizomycotina</taxon>
        <taxon>Orbiliomycetes</taxon>
        <taxon>Orbiliales</taxon>
        <taxon>Orbiliaceae</taxon>
        <taxon>Arthrobotrys</taxon>
    </lineage>
</organism>
<name>A0AAV9W707_9PEZI</name>
<evidence type="ECO:0000313" key="2">
    <source>
        <dbReference type="EMBL" id="KAK6503388.1"/>
    </source>
</evidence>
<feature type="compositionally biased region" description="Low complexity" evidence="1">
    <location>
        <begin position="111"/>
        <end position="125"/>
    </location>
</feature>
<feature type="compositionally biased region" description="Polar residues" evidence="1">
    <location>
        <begin position="126"/>
        <end position="149"/>
    </location>
</feature>
<dbReference type="EMBL" id="JAVHJL010000005">
    <property type="protein sequence ID" value="KAK6503388.1"/>
    <property type="molecule type" value="Genomic_DNA"/>
</dbReference>
<keyword evidence="3" id="KW-1185">Reference proteome</keyword>
<feature type="region of interest" description="Disordered" evidence="1">
    <location>
        <begin position="104"/>
        <end position="211"/>
    </location>
</feature>
<proteinExistence type="predicted"/>
<feature type="region of interest" description="Disordered" evidence="1">
    <location>
        <begin position="21"/>
        <end position="42"/>
    </location>
</feature>
<reference evidence="2 3" key="1">
    <citation type="submission" date="2023-08" db="EMBL/GenBank/DDBJ databases">
        <authorList>
            <person name="Palmer J.M."/>
        </authorList>
    </citation>
    <scope>NUCLEOTIDE SEQUENCE [LARGE SCALE GENOMIC DNA]</scope>
    <source>
        <strain evidence="2 3">TWF481</strain>
    </source>
</reference>